<reference evidence="1 2" key="1">
    <citation type="submission" date="2022-08" db="EMBL/GenBank/DDBJ databases">
        <title>Whole genome sequencing-based tracing of a 2022 introduction and outbreak of Xanthomonas hortorum pv. pelargonii.</title>
        <authorList>
            <person name="Iruegas-Bocardo F."/>
            <person name="Weisberg A.K."/>
            <person name="Riutta E.R."/>
            <person name="Kilday K."/>
            <person name="Bonkowski J.C."/>
            <person name="Creswell T."/>
            <person name="Daughtrey M.L."/>
            <person name="Rane K."/>
            <person name="Grunwald N.J."/>
            <person name="Chang J.H."/>
            <person name="Putnam M.L."/>
        </authorList>
    </citation>
    <scope>NUCLEOTIDE SEQUENCE [LARGE SCALE GENOMIC DNA]</scope>
    <source>
        <strain evidence="1 2">22-325</strain>
    </source>
</reference>
<sequence>MKLQFLHQEGVAAATTYEAERNRLNKKLEAQVEALKLAQGAAGDEACSNVRDFLAPLEDHFVEKIREASARQDEIGFADYQLYNFAYNELREQVLNLQLEALLELKSAGGNA</sequence>
<proteinExistence type="predicted"/>
<organism evidence="1 2">
    <name type="scientific">Xanthomonas dyei</name>
    <dbReference type="NCBI Taxonomy" id="743699"/>
    <lineage>
        <taxon>Bacteria</taxon>
        <taxon>Pseudomonadati</taxon>
        <taxon>Pseudomonadota</taxon>
        <taxon>Gammaproteobacteria</taxon>
        <taxon>Lysobacterales</taxon>
        <taxon>Lysobacteraceae</taxon>
        <taxon>Xanthomonas</taxon>
    </lineage>
</organism>
<keyword evidence="2" id="KW-1185">Reference proteome</keyword>
<name>A0ABZ0DC19_9XANT</name>
<protein>
    <submittedName>
        <fullName evidence="1">Uncharacterized protein</fullName>
    </submittedName>
</protein>
<dbReference type="RefSeq" id="WP_316691575.1">
    <property type="nucleotide sequence ID" value="NZ_CP103837.1"/>
</dbReference>
<dbReference type="EMBL" id="CP103840">
    <property type="protein sequence ID" value="WOB27745.1"/>
    <property type="molecule type" value="Genomic_DNA"/>
</dbReference>
<dbReference type="Proteomes" id="UP001304534">
    <property type="component" value="Chromosome"/>
</dbReference>
<dbReference type="GeneID" id="95583687"/>
<accession>A0ABZ0DC19</accession>
<gene>
    <name evidence="1" type="ORF">NYR99_07405</name>
</gene>
<evidence type="ECO:0000313" key="1">
    <source>
        <dbReference type="EMBL" id="WOB27745.1"/>
    </source>
</evidence>
<evidence type="ECO:0000313" key="2">
    <source>
        <dbReference type="Proteomes" id="UP001304534"/>
    </source>
</evidence>